<keyword evidence="3" id="KW-1185">Reference proteome</keyword>
<feature type="compositionally biased region" description="Polar residues" evidence="1">
    <location>
        <begin position="60"/>
        <end position="75"/>
    </location>
</feature>
<reference evidence="2 3" key="1">
    <citation type="submission" date="2020-08" db="EMBL/GenBank/DDBJ databases">
        <title>Sequencing the genomes of 1000 actinobacteria strains.</title>
        <authorList>
            <person name="Klenk H.-P."/>
        </authorList>
    </citation>
    <scope>NUCLEOTIDE SEQUENCE [LARGE SCALE GENOMIC DNA]</scope>
    <source>
        <strain evidence="2 3">DSM 102030</strain>
    </source>
</reference>
<feature type="region of interest" description="Disordered" evidence="1">
    <location>
        <begin position="57"/>
        <end position="80"/>
    </location>
</feature>
<evidence type="ECO:0000313" key="3">
    <source>
        <dbReference type="Proteomes" id="UP000523007"/>
    </source>
</evidence>
<dbReference type="RefSeq" id="WP_184584706.1">
    <property type="nucleotide sequence ID" value="NZ_JACHJT010000002.1"/>
</dbReference>
<name>A0A7W7W6L1_9ACTN</name>
<dbReference type="Proteomes" id="UP000523007">
    <property type="component" value="Unassembled WGS sequence"/>
</dbReference>
<dbReference type="AlphaFoldDB" id="A0A7W7W6L1"/>
<proteinExistence type="predicted"/>
<dbReference type="EMBL" id="JACHJT010000002">
    <property type="protein sequence ID" value="MBB4934950.1"/>
    <property type="molecule type" value="Genomic_DNA"/>
</dbReference>
<evidence type="ECO:0000256" key="1">
    <source>
        <dbReference type="SAM" id="MobiDB-lite"/>
    </source>
</evidence>
<organism evidence="2 3">
    <name type="scientific">Lipingzhangella halophila</name>
    <dbReference type="NCBI Taxonomy" id="1783352"/>
    <lineage>
        <taxon>Bacteria</taxon>
        <taxon>Bacillati</taxon>
        <taxon>Actinomycetota</taxon>
        <taxon>Actinomycetes</taxon>
        <taxon>Streptosporangiales</taxon>
        <taxon>Nocardiopsidaceae</taxon>
        <taxon>Lipingzhangella</taxon>
    </lineage>
</organism>
<gene>
    <name evidence="2" type="ORF">F4561_005844</name>
</gene>
<evidence type="ECO:0008006" key="4">
    <source>
        <dbReference type="Google" id="ProtNLM"/>
    </source>
</evidence>
<protein>
    <recommendedName>
        <fullName evidence="4">DUF3558 domain-containing protein</fullName>
    </recommendedName>
</protein>
<sequence length="229" mass="23687">MGVALVSGAVTLAAYLVVAGVLGAVAYGAEPEEPEGGGHTIPEEPCAAVTIAQLKRVSATDPTSHGTRDGTSSETAPEEPDVAACAWHATFSDGTLGSLNLTFRVPVGDPDSNSNAQQFYESNAVEYGIISDPEPEAEGGREITIDDSRELDLGDDSFLVFAEEESFPGGVGEEPVPAAVALVHVRDANMNIQLRAYEATGADNEGKPDLADDEEALIAMAEQALASLA</sequence>
<evidence type="ECO:0000313" key="2">
    <source>
        <dbReference type="EMBL" id="MBB4934950.1"/>
    </source>
</evidence>
<accession>A0A7W7W6L1</accession>
<comment type="caution">
    <text evidence="2">The sequence shown here is derived from an EMBL/GenBank/DDBJ whole genome shotgun (WGS) entry which is preliminary data.</text>
</comment>